<dbReference type="CDD" id="cd02412">
    <property type="entry name" value="KH-II_30S_S3"/>
    <property type="match status" value="1"/>
</dbReference>
<accession>A0A386B0S0</accession>
<evidence type="ECO:0000256" key="6">
    <source>
        <dbReference type="RuleBase" id="RU003624"/>
    </source>
</evidence>
<evidence type="ECO:0000256" key="5">
    <source>
        <dbReference type="HAMAP-Rule" id="MF_01309"/>
    </source>
</evidence>
<dbReference type="Gene3D" id="3.30.300.20">
    <property type="match status" value="1"/>
</dbReference>
<evidence type="ECO:0000256" key="4">
    <source>
        <dbReference type="ARBA" id="ARBA00035154"/>
    </source>
</evidence>
<comment type="subunit">
    <text evidence="5 7">Part of the 30S ribosomal subunit.</text>
</comment>
<gene>
    <name evidence="5 9" type="primary">rps3</name>
</gene>
<dbReference type="PANTHER" id="PTHR11760:SF19">
    <property type="entry name" value="SMALL RIBOSOMAL SUBUNIT PROTEIN US3C"/>
    <property type="match status" value="1"/>
</dbReference>
<feature type="domain" description="Small ribosomal subunit protein uS3 C-terminal" evidence="8">
    <location>
        <begin position="145"/>
        <end position="225"/>
    </location>
</feature>
<dbReference type="EMBL" id="MH591108">
    <property type="protein sequence ID" value="AYC65296.1"/>
    <property type="molecule type" value="Genomic_DNA"/>
</dbReference>
<dbReference type="NCBIfam" id="TIGR01009">
    <property type="entry name" value="rpsC_bact"/>
    <property type="match status" value="1"/>
</dbReference>
<organism evidence="9">
    <name type="scientific">Pedobesia claviformis</name>
    <dbReference type="NCBI Taxonomy" id="2364088"/>
    <lineage>
        <taxon>Eukaryota</taxon>
        <taxon>Viridiplantae</taxon>
        <taxon>Chlorophyta</taxon>
        <taxon>core chlorophytes</taxon>
        <taxon>Ulvophyceae</taxon>
        <taxon>TCBD clade</taxon>
        <taxon>Bryopsidales</taxon>
        <taxon>Bryopsidineae</taxon>
        <taxon>Derbesiaceae</taxon>
        <taxon>Pedobesia</taxon>
    </lineage>
</organism>
<dbReference type="PROSITE" id="PS00548">
    <property type="entry name" value="RIBOSOMAL_S3"/>
    <property type="match status" value="1"/>
</dbReference>
<dbReference type="InterPro" id="IPR015946">
    <property type="entry name" value="KH_dom-like_a/b"/>
</dbReference>
<keyword evidence="3 5" id="KW-0687">Ribonucleoprotein</keyword>
<keyword evidence="2 5" id="KW-0689">Ribosomal protein</keyword>
<evidence type="ECO:0000256" key="1">
    <source>
        <dbReference type="ARBA" id="ARBA00010761"/>
    </source>
</evidence>
<dbReference type="RefSeq" id="YP_009532768.1">
    <property type="nucleotide sequence ID" value="NC_039766.1"/>
</dbReference>
<keyword evidence="7 9" id="KW-0150">Chloroplast</keyword>
<evidence type="ECO:0000259" key="8">
    <source>
        <dbReference type="Pfam" id="PF00189"/>
    </source>
</evidence>
<dbReference type="PANTHER" id="PTHR11760">
    <property type="entry name" value="30S/40S RIBOSOMAL PROTEIN S3"/>
    <property type="match status" value="1"/>
</dbReference>
<evidence type="ECO:0000313" key="9">
    <source>
        <dbReference type="EMBL" id="AYC65296.1"/>
    </source>
</evidence>
<dbReference type="InterPro" id="IPR057258">
    <property type="entry name" value="Ribosomal_uS3"/>
</dbReference>
<sequence>MGQKIHPYGFRLGPYTKHHQIWFGNKNTYSAQLYEDLYIRKFFKIYCARTGILSLHISRQINNHVSVIIFCSKPNFFITSTTKNLYFLRDQLEENLALYQKSFLVDLYFRGQFNQYNQPMKVSLHLRELKKYERNATFLSNFLVDQLEKRISFRKAIKKTLLRIKKIGVDGIKIQISGRLNGAEIARTEWFREGRVPLHTLKANINYCQQVAQTIYGILGIKIWVFMQKKEE</sequence>
<dbReference type="GO" id="GO:0003723">
    <property type="term" value="F:RNA binding"/>
    <property type="evidence" value="ECO:0007669"/>
    <property type="project" value="InterPro"/>
</dbReference>
<evidence type="ECO:0000256" key="7">
    <source>
        <dbReference type="RuleBase" id="RU003626"/>
    </source>
</evidence>
<dbReference type="GO" id="GO:0009507">
    <property type="term" value="C:chloroplast"/>
    <property type="evidence" value="ECO:0007669"/>
    <property type="project" value="UniProtKB-SubCell"/>
</dbReference>
<comment type="similarity">
    <text evidence="1 5 6">Belongs to the universal ribosomal protein uS3 family.</text>
</comment>
<comment type="subcellular location">
    <subcellularLocation>
        <location evidence="5 7">Plastid</location>
        <location evidence="5 7">Chloroplast</location>
    </subcellularLocation>
</comment>
<dbReference type="GeneID" id="38334308"/>
<dbReference type="InterPro" id="IPR036419">
    <property type="entry name" value="Ribosomal_S3_C_sf"/>
</dbReference>
<protein>
    <recommendedName>
        <fullName evidence="4 5">Small ribosomal subunit protein uS3c</fullName>
    </recommendedName>
</protein>
<reference evidence="9" key="2">
    <citation type="journal article" date="2019" name="Mol. Phylogenet. Evol.">
        <title>Reassessment of the classification of bryopsidales (chlorophyta) based on chloroplast phylogenomic analyses.</title>
        <authorList>
            <person name="Cremen M.C."/>
            <person name="Leliaert F."/>
            <person name="West J."/>
            <person name="Lam D.W."/>
            <person name="Shimada S."/>
            <person name="Lopez-Bautista J.M."/>
            <person name="Verbruggen H."/>
        </authorList>
    </citation>
    <scope>NUCLEOTIDE SEQUENCE</scope>
</reference>
<dbReference type="HAMAP" id="MF_01309_B">
    <property type="entry name" value="Ribosomal_uS3_B"/>
    <property type="match status" value="1"/>
</dbReference>
<dbReference type="InterPro" id="IPR005704">
    <property type="entry name" value="Ribosomal_uS3_bac-typ"/>
</dbReference>
<name>A0A386B0S0_9CHLO</name>
<dbReference type="InterPro" id="IPR001351">
    <property type="entry name" value="Ribosomal_uS3_C"/>
</dbReference>
<dbReference type="GO" id="GO:0022627">
    <property type="term" value="C:cytosolic small ribosomal subunit"/>
    <property type="evidence" value="ECO:0007669"/>
    <property type="project" value="TreeGrafter"/>
</dbReference>
<reference evidence="9" key="1">
    <citation type="submission" date="2018-07" db="EMBL/GenBank/DDBJ databases">
        <authorList>
            <person name="Quirk P.G."/>
            <person name="Krulwich T.A."/>
        </authorList>
    </citation>
    <scope>NUCLEOTIDE SEQUENCE</scope>
</reference>
<dbReference type="GO" id="GO:0006412">
    <property type="term" value="P:translation"/>
    <property type="evidence" value="ECO:0007669"/>
    <property type="project" value="UniProtKB-UniRule"/>
</dbReference>
<evidence type="ECO:0000256" key="3">
    <source>
        <dbReference type="ARBA" id="ARBA00023274"/>
    </source>
</evidence>
<dbReference type="Pfam" id="PF00189">
    <property type="entry name" value="Ribosomal_S3_C"/>
    <property type="match status" value="1"/>
</dbReference>
<dbReference type="GO" id="GO:0003735">
    <property type="term" value="F:structural constituent of ribosome"/>
    <property type="evidence" value="ECO:0007669"/>
    <property type="project" value="InterPro"/>
</dbReference>
<evidence type="ECO:0000256" key="2">
    <source>
        <dbReference type="ARBA" id="ARBA00022980"/>
    </source>
</evidence>
<dbReference type="InterPro" id="IPR009019">
    <property type="entry name" value="KH_sf_prok-type"/>
</dbReference>
<dbReference type="AlphaFoldDB" id="A0A386B0S0"/>
<dbReference type="Gene3D" id="3.30.1140.32">
    <property type="entry name" value="Ribosomal protein S3, C-terminal domain"/>
    <property type="match status" value="1"/>
</dbReference>
<dbReference type="SUPFAM" id="SSF54821">
    <property type="entry name" value="Ribosomal protein S3 C-terminal domain"/>
    <property type="match status" value="1"/>
</dbReference>
<geneLocation type="chloroplast" evidence="9"/>
<proteinExistence type="inferred from homology"/>
<keyword evidence="7 9" id="KW-0934">Plastid</keyword>
<dbReference type="InterPro" id="IPR018280">
    <property type="entry name" value="Ribosomal_uS3_CS"/>
</dbReference>
<dbReference type="SUPFAM" id="SSF54814">
    <property type="entry name" value="Prokaryotic type KH domain (KH-domain type II)"/>
    <property type="match status" value="1"/>
</dbReference>